<keyword evidence="2" id="KW-0812">Transmembrane</keyword>
<evidence type="ECO:0000313" key="4">
    <source>
        <dbReference type="Proteomes" id="UP001161017"/>
    </source>
</evidence>
<dbReference type="Proteomes" id="UP001161017">
    <property type="component" value="Unassembled WGS sequence"/>
</dbReference>
<protein>
    <submittedName>
        <fullName evidence="3">Uncharacterized protein</fullName>
    </submittedName>
</protein>
<dbReference type="EMBL" id="JAPUFD010000006">
    <property type="protein sequence ID" value="MDI1487953.1"/>
    <property type="molecule type" value="Genomic_DNA"/>
</dbReference>
<evidence type="ECO:0000256" key="2">
    <source>
        <dbReference type="SAM" id="Phobius"/>
    </source>
</evidence>
<gene>
    <name evidence="3" type="ORF">OHK93_007227</name>
</gene>
<comment type="caution">
    <text evidence="3">The sequence shown here is derived from an EMBL/GenBank/DDBJ whole genome shotgun (WGS) entry which is preliminary data.</text>
</comment>
<name>A0AA43TTU7_9LECA</name>
<keyword evidence="2" id="KW-1133">Transmembrane helix</keyword>
<reference evidence="3" key="1">
    <citation type="journal article" date="2023" name="Genome Biol. Evol.">
        <title>First Whole Genome Sequence and Flow Cytometry Genome Size Data for the Lichen-Forming Fungus Ramalina farinacea (Ascomycota).</title>
        <authorList>
            <person name="Llewellyn T."/>
            <person name="Mian S."/>
            <person name="Hill R."/>
            <person name="Leitch I.J."/>
            <person name="Gaya E."/>
        </authorList>
    </citation>
    <scope>NUCLEOTIDE SEQUENCE</scope>
    <source>
        <strain evidence="3">LIQ254RAFAR</strain>
    </source>
</reference>
<feature type="coiled-coil region" evidence="1">
    <location>
        <begin position="114"/>
        <end position="141"/>
    </location>
</feature>
<keyword evidence="4" id="KW-1185">Reference proteome</keyword>
<keyword evidence="2" id="KW-0472">Membrane</keyword>
<keyword evidence="1" id="KW-0175">Coiled coil</keyword>
<evidence type="ECO:0000256" key="1">
    <source>
        <dbReference type="SAM" id="Coils"/>
    </source>
</evidence>
<feature type="transmembrane region" description="Helical" evidence="2">
    <location>
        <begin position="35"/>
        <end position="54"/>
    </location>
</feature>
<sequence>MPSIADNVPSKAEQKPTPSYKHLAAAKLQHIDSKLSVFNSLYYFNIFVILLAVFRVFPEINLLIIGAHICMAALIRLLRVFIRPDEVDNLSAHVDEHDTCEEMASIRHKLELEMERSSKLAQRNEQLLRDLNEQEKVLTSEEKGSFNIRCKEYKLTPTEEEALLQVFEKAQDSLKKVPPEAAEAVVFRL</sequence>
<organism evidence="3 4">
    <name type="scientific">Ramalina farinacea</name>
    <dbReference type="NCBI Taxonomy" id="258253"/>
    <lineage>
        <taxon>Eukaryota</taxon>
        <taxon>Fungi</taxon>
        <taxon>Dikarya</taxon>
        <taxon>Ascomycota</taxon>
        <taxon>Pezizomycotina</taxon>
        <taxon>Lecanoromycetes</taxon>
        <taxon>OSLEUM clade</taxon>
        <taxon>Lecanoromycetidae</taxon>
        <taxon>Lecanorales</taxon>
        <taxon>Lecanorineae</taxon>
        <taxon>Ramalinaceae</taxon>
        <taxon>Ramalina</taxon>
    </lineage>
</organism>
<dbReference type="AlphaFoldDB" id="A0AA43TTU7"/>
<accession>A0AA43TTU7</accession>
<proteinExistence type="predicted"/>
<evidence type="ECO:0000313" key="3">
    <source>
        <dbReference type="EMBL" id="MDI1487953.1"/>
    </source>
</evidence>